<organism evidence="1 2">
    <name type="scientific">Eiseniibacteriota bacterium</name>
    <dbReference type="NCBI Taxonomy" id="2212470"/>
    <lineage>
        <taxon>Bacteria</taxon>
        <taxon>Candidatus Eiseniibacteriota</taxon>
    </lineage>
</organism>
<dbReference type="Pfam" id="PF18306">
    <property type="entry name" value="LDcluster4"/>
    <property type="match status" value="1"/>
</dbReference>
<reference evidence="1" key="1">
    <citation type="submission" date="2020-04" db="EMBL/GenBank/DDBJ databases">
        <authorList>
            <person name="Zhang T."/>
        </authorList>
    </citation>
    <scope>NUCLEOTIDE SEQUENCE</scope>
    <source>
        <strain evidence="1">HKST-UBA01</strain>
    </source>
</reference>
<dbReference type="Gene3D" id="3.40.50.450">
    <property type="match status" value="1"/>
</dbReference>
<proteinExistence type="predicted"/>
<comment type="caution">
    <text evidence="1">The sequence shown here is derived from an EMBL/GenBank/DDBJ whole genome shotgun (WGS) entry which is preliminary data.</text>
</comment>
<evidence type="ECO:0000313" key="2">
    <source>
        <dbReference type="Proteomes" id="UP000697710"/>
    </source>
</evidence>
<dbReference type="SUPFAM" id="SSF102405">
    <property type="entry name" value="MCP/YpsA-like"/>
    <property type="match status" value="1"/>
</dbReference>
<sequence>MIGSTSFWGADSEAICASGGARLASLDGLVLLTGGVTGVGETVGRSFFDERRRMSRPTDVYHILPEESWNWDYGTTLFAGADMAERREILGRLTGTYLAIEGGPGTAHEAAVARSNGAIVVPVGRTGGVSRDLYASAPRPASVPERDWELLGDSDRSIDLVSEALGTIMNVLTRGEGSC</sequence>
<accession>A0A956RPQ9</accession>
<dbReference type="InterPro" id="IPR041164">
    <property type="entry name" value="LDcluster4"/>
</dbReference>
<gene>
    <name evidence="1" type="ORF">KC729_04995</name>
</gene>
<dbReference type="EMBL" id="JAGQHR010000098">
    <property type="protein sequence ID" value="MCA9727019.1"/>
    <property type="molecule type" value="Genomic_DNA"/>
</dbReference>
<dbReference type="AlphaFoldDB" id="A0A956RPQ9"/>
<name>A0A956RPQ9_UNCEI</name>
<evidence type="ECO:0000313" key="1">
    <source>
        <dbReference type="EMBL" id="MCA9727019.1"/>
    </source>
</evidence>
<dbReference type="Proteomes" id="UP000697710">
    <property type="component" value="Unassembled WGS sequence"/>
</dbReference>
<reference evidence="1" key="2">
    <citation type="journal article" date="2021" name="Microbiome">
        <title>Successional dynamics and alternative stable states in a saline activated sludge microbial community over 9 years.</title>
        <authorList>
            <person name="Wang Y."/>
            <person name="Ye J."/>
            <person name="Ju F."/>
            <person name="Liu L."/>
            <person name="Boyd J.A."/>
            <person name="Deng Y."/>
            <person name="Parks D.H."/>
            <person name="Jiang X."/>
            <person name="Yin X."/>
            <person name="Woodcroft B.J."/>
            <person name="Tyson G.W."/>
            <person name="Hugenholtz P."/>
            <person name="Polz M.F."/>
            <person name="Zhang T."/>
        </authorList>
    </citation>
    <scope>NUCLEOTIDE SEQUENCE</scope>
    <source>
        <strain evidence="1">HKST-UBA01</strain>
    </source>
</reference>
<protein>
    <submittedName>
        <fullName evidence="1">Uncharacterized protein</fullName>
    </submittedName>
</protein>